<feature type="region of interest" description="Disordered" evidence="1">
    <location>
        <begin position="34"/>
        <end position="75"/>
    </location>
</feature>
<feature type="compositionally biased region" description="Polar residues" evidence="1">
    <location>
        <begin position="43"/>
        <end position="59"/>
    </location>
</feature>
<keyword evidence="3" id="KW-1185">Reference proteome</keyword>
<reference evidence="2" key="1">
    <citation type="submission" date="2021-03" db="EMBL/GenBank/DDBJ databases">
        <title>Draft genome sequence of rust myrtle Austropuccinia psidii MF-1, a brazilian biotype.</title>
        <authorList>
            <person name="Quecine M.C."/>
            <person name="Pachon D.M.R."/>
            <person name="Bonatelli M.L."/>
            <person name="Correr F.H."/>
            <person name="Franceschini L.M."/>
            <person name="Leite T.F."/>
            <person name="Margarido G.R.A."/>
            <person name="Almeida C.A."/>
            <person name="Ferrarezi J.A."/>
            <person name="Labate C.A."/>
        </authorList>
    </citation>
    <scope>NUCLEOTIDE SEQUENCE</scope>
    <source>
        <strain evidence="2">MF-1</strain>
    </source>
</reference>
<evidence type="ECO:0000256" key="1">
    <source>
        <dbReference type="SAM" id="MobiDB-lite"/>
    </source>
</evidence>
<gene>
    <name evidence="2" type="ORF">O181_080635</name>
</gene>
<evidence type="ECO:0000313" key="2">
    <source>
        <dbReference type="EMBL" id="MBW0540920.1"/>
    </source>
</evidence>
<evidence type="ECO:0000313" key="3">
    <source>
        <dbReference type="Proteomes" id="UP000765509"/>
    </source>
</evidence>
<comment type="caution">
    <text evidence="2">The sequence shown here is derived from an EMBL/GenBank/DDBJ whole genome shotgun (WGS) entry which is preliminary data.</text>
</comment>
<name>A0A9Q3FNJ7_9BASI</name>
<organism evidence="2 3">
    <name type="scientific">Austropuccinia psidii MF-1</name>
    <dbReference type="NCBI Taxonomy" id="1389203"/>
    <lineage>
        <taxon>Eukaryota</taxon>
        <taxon>Fungi</taxon>
        <taxon>Dikarya</taxon>
        <taxon>Basidiomycota</taxon>
        <taxon>Pucciniomycotina</taxon>
        <taxon>Pucciniomycetes</taxon>
        <taxon>Pucciniales</taxon>
        <taxon>Sphaerophragmiaceae</taxon>
        <taxon>Austropuccinia</taxon>
    </lineage>
</organism>
<protein>
    <submittedName>
        <fullName evidence="2">Uncharacterized protein</fullName>
    </submittedName>
</protein>
<proteinExistence type="predicted"/>
<sequence length="98" mass="11533">MLRKFLKEEEIVTYSNGWNLLSYKPQIKKIKDWNKKEGGKQGRSPSSFYQQATSQTTSQEGKKNKKKNLRKPYSTSYRIARIQKDSMDNFFNMASTLK</sequence>
<dbReference type="AlphaFoldDB" id="A0A9Q3FNJ7"/>
<accession>A0A9Q3FNJ7</accession>
<dbReference type="EMBL" id="AVOT02045596">
    <property type="protein sequence ID" value="MBW0540920.1"/>
    <property type="molecule type" value="Genomic_DNA"/>
</dbReference>
<dbReference type="Proteomes" id="UP000765509">
    <property type="component" value="Unassembled WGS sequence"/>
</dbReference>